<feature type="compositionally biased region" description="Basic residues" evidence="1">
    <location>
        <begin position="76"/>
        <end position="87"/>
    </location>
</feature>
<sequence length="306" mass="32977">MQPMSSGNLQRRWTGSPPLTQTDTKAVSQIPPESLSAALLNPEGDTWLTDPIVGGQPSPPVPLFLIPDTWTARSPAKGKKKPSKKKTTATAPAWTAESSPTAAQRSVQPVEIEAQKLKRKGDEEIRTFWICCCPEEAHMRTKRLLKNPPPEGPLIVDNEEGVIGTCDPGDNPAPHADDYFYDDGVSYHDYPDGDDDGGMDDGFEEGDSWKGSGGGYEAPAPLPSRRASQPTARPPSALKMTSAASSDLVSSSVSSGSFFSFSLNSSRSTQQQKQQMNPTQLQQTQKQRPKSGAGTFSMEGQLKVSK</sequence>
<feature type="compositionally biased region" description="Polar residues" evidence="1">
    <location>
        <begin position="1"/>
        <end position="27"/>
    </location>
</feature>
<gene>
    <name evidence="2" type="ORF">Cvel_14783</name>
</gene>
<feature type="compositionally biased region" description="Low complexity" evidence="1">
    <location>
        <begin position="242"/>
        <end position="286"/>
    </location>
</feature>
<reference evidence="2" key="1">
    <citation type="submission" date="2014-11" db="EMBL/GenBank/DDBJ databases">
        <authorList>
            <person name="Otto D Thomas"/>
            <person name="Naeem Raeece"/>
        </authorList>
    </citation>
    <scope>NUCLEOTIDE SEQUENCE</scope>
</reference>
<protein>
    <submittedName>
        <fullName evidence="2">Uncharacterized protein</fullName>
    </submittedName>
</protein>
<dbReference type="VEuPathDB" id="CryptoDB:Cvel_14783"/>
<feature type="region of interest" description="Disordered" evidence="1">
    <location>
        <begin position="164"/>
        <end position="306"/>
    </location>
</feature>
<proteinExistence type="predicted"/>
<feature type="compositionally biased region" description="Low complexity" evidence="1">
    <location>
        <begin position="88"/>
        <end position="103"/>
    </location>
</feature>
<evidence type="ECO:0000313" key="2">
    <source>
        <dbReference type="EMBL" id="CEM05935.1"/>
    </source>
</evidence>
<dbReference type="EMBL" id="CDMZ01000071">
    <property type="protein sequence ID" value="CEM05935.1"/>
    <property type="molecule type" value="Genomic_DNA"/>
</dbReference>
<evidence type="ECO:0000256" key="1">
    <source>
        <dbReference type="SAM" id="MobiDB-lite"/>
    </source>
</evidence>
<accession>A0A0G4F2H9</accession>
<dbReference type="AlphaFoldDB" id="A0A0G4F2H9"/>
<feature type="region of interest" description="Disordered" evidence="1">
    <location>
        <begin position="1"/>
        <end position="108"/>
    </location>
</feature>
<name>A0A0G4F2H9_9ALVE</name>
<organism evidence="2">
    <name type="scientific">Chromera velia CCMP2878</name>
    <dbReference type="NCBI Taxonomy" id="1169474"/>
    <lineage>
        <taxon>Eukaryota</taxon>
        <taxon>Sar</taxon>
        <taxon>Alveolata</taxon>
        <taxon>Colpodellida</taxon>
        <taxon>Chromeraceae</taxon>
        <taxon>Chromera</taxon>
    </lineage>
</organism>
<feature type="compositionally biased region" description="Acidic residues" evidence="1">
    <location>
        <begin position="192"/>
        <end position="206"/>
    </location>
</feature>